<feature type="domain" description="Tn3 transposase DDE" evidence="1">
    <location>
        <begin position="2"/>
        <end position="50"/>
    </location>
</feature>
<reference evidence="2" key="1">
    <citation type="submission" date="2020-11" db="EMBL/GenBank/DDBJ databases">
        <title>Whole-genome analyses of Nonomuraea sp. K274.</title>
        <authorList>
            <person name="Veyisoglu A."/>
        </authorList>
    </citation>
    <scope>NUCLEOTIDE SEQUENCE</scope>
    <source>
        <strain evidence="2">K274</strain>
    </source>
</reference>
<dbReference type="AlphaFoldDB" id="A0A931AK19"/>
<dbReference type="EMBL" id="JADOGI010000391">
    <property type="protein sequence ID" value="MBF8194326.1"/>
    <property type="molecule type" value="Genomic_DNA"/>
</dbReference>
<dbReference type="GO" id="GO:0006313">
    <property type="term" value="P:DNA transposition"/>
    <property type="evidence" value="ECO:0007669"/>
    <property type="project" value="InterPro"/>
</dbReference>
<protein>
    <submittedName>
        <fullName evidence="2">Tn3 family transposase</fullName>
    </submittedName>
</protein>
<comment type="caution">
    <text evidence="2">The sequence shown here is derived from an EMBL/GenBank/DDBJ whole genome shotgun (WGS) entry which is preliminary data.</text>
</comment>
<evidence type="ECO:0000259" key="1">
    <source>
        <dbReference type="Pfam" id="PF01526"/>
    </source>
</evidence>
<dbReference type="Pfam" id="PF01526">
    <property type="entry name" value="DDE_Tnp_Tn3"/>
    <property type="match status" value="1"/>
</dbReference>
<dbReference type="InterPro" id="IPR002513">
    <property type="entry name" value="Tn3_Tnp_DDE_dom"/>
</dbReference>
<sequence length="83" mass="9262">MTLLTNAVVAWTTEYYSRAVLELRSQGRDVPDEILSHISPGHSDNINFFGVINVDVEAELAKLDTSGWRPLRPAQLRELGLTP</sequence>
<evidence type="ECO:0000313" key="3">
    <source>
        <dbReference type="Proteomes" id="UP000605361"/>
    </source>
</evidence>
<name>A0A931AK19_9ACTN</name>
<keyword evidence="3" id="KW-1185">Reference proteome</keyword>
<accession>A0A931AK19</accession>
<proteinExistence type="predicted"/>
<evidence type="ECO:0000313" key="2">
    <source>
        <dbReference type="EMBL" id="MBF8194326.1"/>
    </source>
</evidence>
<gene>
    <name evidence="2" type="ORF">ITP53_53440</name>
</gene>
<dbReference type="GO" id="GO:0004803">
    <property type="term" value="F:transposase activity"/>
    <property type="evidence" value="ECO:0007669"/>
    <property type="project" value="InterPro"/>
</dbReference>
<dbReference type="Proteomes" id="UP000605361">
    <property type="component" value="Unassembled WGS sequence"/>
</dbReference>
<organism evidence="2 3">
    <name type="scientific">Nonomuraea cypriaca</name>
    <dbReference type="NCBI Taxonomy" id="1187855"/>
    <lineage>
        <taxon>Bacteria</taxon>
        <taxon>Bacillati</taxon>
        <taxon>Actinomycetota</taxon>
        <taxon>Actinomycetes</taxon>
        <taxon>Streptosporangiales</taxon>
        <taxon>Streptosporangiaceae</taxon>
        <taxon>Nonomuraea</taxon>
    </lineage>
</organism>